<dbReference type="InterPro" id="IPR029787">
    <property type="entry name" value="Nucleotide_cyclase"/>
</dbReference>
<dbReference type="Gene3D" id="3.30.70.270">
    <property type="match status" value="1"/>
</dbReference>
<reference evidence="3 4" key="1">
    <citation type="submission" date="2020-08" db="EMBL/GenBank/DDBJ databases">
        <title>Genomic Encyclopedia of Type Strains, Phase IV (KMG-IV): sequencing the most valuable type-strain genomes for metagenomic binning, comparative biology and taxonomic classification.</title>
        <authorList>
            <person name="Goeker M."/>
        </authorList>
    </citation>
    <scope>NUCLEOTIDE SEQUENCE [LARGE SCALE GENOMIC DNA]</scope>
    <source>
        <strain evidence="3 4">DSM 10633</strain>
    </source>
</reference>
<protein>
    <submittedName>
        <fullName evidence="3">Diguanylate cyclase (GGDEF)-like protein/PAS domain S-box-containing protein</fullName>
    </submittedName>
</protein>
<evidence type="ECO:0000259" key="1">
    <source>
        <dbReference type="PROSITE" id="PS50112"/>
    </source>
</evidence>
<dbReference type="Pfam" id="PF00989">
    <property type="entry name" value="PAS"/>
    <property type="match status" value="1"/>
</dbReference>
<dbReference type="Pfam" id="PF00990">
    <property type="entry name" value="GGDEF"/>
    <property type="match status" value="1"/>
</dbReference>
<dbReference type="EMBL" id="JACHGZ010000002">
    <property type="protein sequence ID" value="MBB5147961.1"/>
    <property type="molecule type" value="Genomic_DNA"/>
</dbReference>
<organism evidence="3 4">
    <name type="scientific">Ureibacillus thermosphaericus</name>
    <dbReference type="NCBI Taxonomy" id="51173"/>
    <lineage>
        <taxon>Bacteria</taxon>
        <taxon>Bacillati</taxon>
        <taxon>Bacillota</taxon>
        <taxon>Bacilli</taxon>
        <taxon>Bacillales</taxon>
        <taxon>Caryophanaceae</taxon>
        <taxon>Ureibacillus</taxon>
    </lineage>
</organism>
<dbReference type="NCBIfam" id="TIGR00229">
    <property type="entry name" value="sensory_box"/>
    <property type="match status" value="2"/>
</dbReference>
<dbReference type="CDD" id="cd00130">
    <property type="entry name" value="PAS"/>
    <property type="match status" value="2"/>
</dbReference>
<dbReference type="Gene3D" id="3.30.450.20">
    <property type="entry name" value="PAS domain"/>
    <property type="match status" value="2"/>
</dbReference>
<dbReference type="InterPro" id="IPR013767">
    <property type="entry name" value="PAS_fold"/>
</dbReference>
<dbReference type="GO" id="GO:0006355">
    <property type="term" value="P:regulation of DNA-templated transcription"/>
    <property type="evidence" value="ECO:0007669"/>
    <property type="project" value="InterPro"/>
</dbReference>
<dbReference type="PANTHER" id="PTHR44757">
    <property type="entry name" value="DIGUANYLATE CYCLASE DGCP"/>
    <property type="match status" value="1"/>
</dbReference>
<dbReference type="InterPro" id="IPR035965">
    <property type="entry name" value="PAS-like_dom_sf"/>
</dbReference>
<dbReference type="CDD" id="cd01949">
    <property type="entry name" value="GGDEF"/>
    <property type="match status" value="1"/>
</dbReference>
<evidence type="ECO:0000313" key="4">
    <source>
        <dbReference type="Proteomes" id="UP000557217"/>
    </source>
</evidence>
<gene>
    <name evidence="3" type="ORF">HNR36_000343</name>
</gene>
<keyword evidence="4" id="KW-1185">Reference proteome</keyword>
<dbReference type="PANTHER" id="PTHR44757:SF2">
    <property type="entry name" value="BIOFILM ARCHITECTURE MAINTENANCE PROTEIN MBAA"/>
    <property type="match status" value="1"/>
</dbReference>
<dbReference type="InterPro" id="IPR000160">
    <property type="entry name" value="GGDEF_dom"/>
</dbReference>
<evidence type="ECO:0000313" key="3">
    <source>
        <dbReference type="EMBL" id="MBB5147961.1"/>
    </source>
</evidence>
<accession>A0A840PT72</accession>
<evidence type="ECO:0000259" key="2">
    <source>
        <dbReference type="PROSITE" id="PS50887"/>
    </source>
</evidence>
<dbReference type="SMART" id="SM00267">
    <property type="entry name" value="GGDEF"/>
    <property type="match status" value="1"/>
</dbReference>
<name>A0A840PT72_URETH</name>
<dbReference type="SUPFAM" id="SSF55073">
    <property type="entry name" value="Nucleotide cyclase"/>
    <property type="match status" value="1"/>
</dbReference>
<dbReference type="PROSITE" id="PS50112">
    <property type="entry name" value="PAS"/>
    <property type="match status" value="2"/>
</dbReference>
<dbReference type="InterPro" id="IPR052155">
    <property type="entry name" value="Biofilm_reg_signaling"/>
</dbReference>
<dbReference type="NCBIfam" id="TIGR00254">
    <property type="entry name" value="GGDEF"/>
    <property type="match status" value="1"/>
</dbReference>
<feature type="domain" description="PAS" evidence="1">
    <location>
        <begin position="131"/>
        <end position="201"/>
    </location>
</feature>
<dbReference type="InterPro" id="IPR043128">
    <property type="entry name" value="Rev_trsase/Diguanyl_cyclase"/>
</dbReference>
<proteinExistence type="predicted"/>
<dbReference type="InterPro" id="IPR000014">
    <property type="entry name" value="PAS"/>
</dbReference>
<dbReference type="SMART" id="SM00091">
    <property type="entry name" value="PAS"/>
    <property type="match status" value="2"/>
</dbReference>
<feature type="domain" description="GGDEF" evidence="2">
    <location>
        <begin position="282"/>
        <end position="414"/>
    </location>
</feature>
<dbReference type="PROSITE" id="PS50887">
    <property type="entry name" value="GGDEF"/>
    <property type="match status" value="1"/>
</dbReference>
<sequence>MDFKQSVDPDVLELVWNNSNDALFTVDYDGKVLMANPAFAKILGCAEEDWQVPNHLLVFQEQDQEEFQQLLNTLKSGKNVPYYMTKRKRKDGKVLDILASYGAVNEGNVLAVGTYKDFTEQMEIRRKLESNQESYRNLLEFFPYAVFMIKDDAVIYINQTGMDLIGARSKKDVLGMSVWQLIHTEQQFSIRKLLIEGIQTTVLEKMKRVDGEVLWAEITMMRVFFEGQYVNQLVVRDVTEKKHYEEQLKYFAYHDPLTGLTNRRYFTKEMKKVVEEARRNNGMFGVMFIDMDDFKKVNDTLGHEVGDQLLIKFANRLKKNVREGDVLCRIGGDEFLILIKNIRGKQTLVEIATRLQKAFQVPYQIEDQSIVVTSSIGIAIFPQDGIDVKTLISNSDQALYEAKKYRKGFVFYKE</sequence>
<dbReference type="FunFam" id="3.30.70.270:FF:000001">
    <property type="entry name" value="Diguanylate cyclase domain protein"/>
    <property type="match status" value="1"/>
</dbReference>
<dbReference type="Pfam" id="PF13426">
    <property type="entry name" value="PAS_9"/>
    <property type="match status" value="1"/>
</dbReference>
<dbReference type="SUPFAM" id="SSF55785">
    <property type="entry name" value="PYP-like sensor domain (PAS domain)"/>
    <property type="match status" value="2"/>
</dbReference>
<dbReference type="Proteomes" id="UP000557217">
    <property type="component" value="Unassembled WGS sequence"/>
</dbReference>
<feature type="domain" description="PAS" evidence="1">
    <location>
        <begin position="8"/>
        <end position="78"/>
    </location>
</feature>
<dbReference type="AlphaFoldDB" id="A0A840PT72"/>
<dbReference type="RefSeq" id="WP_016837411.1">
    <property type="nucleotide sequence ID" value="NZ_JAAXPW010000002.1"/>
</dbReference>
<comment type="caution">
    <text evidence="3">The sequence shown here is derived from an EMBL/GenBank/DDBJ whole genome shotgun (WGS) entry which is preliminary data.</text>
</comment>